<keyword evidence="3" id="KW-1185">Reference proteome</keyword>
<evidence type="ECO:0008006" key="4">
    <source>
        <dbReference type="Google" id="ProtNLM"/>
    </source>
</evidence>
<dbReference type="Proteomes" id="UP000001880">
    <property type="component" value="Chromosome"/>
</dbReference>
<dbReference type="OrthoDB" id="5386209at2"/>
<proteinExistence type="predicted"/>
<evidence type="ECO:0000313" key="3">
    <source>
        <dbReference type="Proteomes" id="UP000001880"/>
    </source>
</evidence>
<dbReference type="AlphaFoldDB" id="D0LZ69"/>
<evidence type="ECO:0000256" key="1">
    <source>
        <dbReference type="SAM" id="MobiDB-lite"/>
    </source>
</evidence>
<dbReference type="KEGG" id="hoh:Hoch_3832"/>
<name>D0LZ69_HALO1</name>
<dbReference type="HOGENOM" id="CLU_1480089_0_0_7"/>
<dbReference type="RefSeq" id="WP_012828930.1">
    <property type="nucleotide sequence ID" value="NC_013440.1"/>
</dbReference>
<reference evidence="2 3" key="1">
    <citation type="journal article" date="2010" name="Stand. Genomic Sci.">
        <title>Complete genome sequence of Haliangium ochraceum type strain (SMP-2).</title>
        <authorList>
            <consortium name="US DOE Joint Genome Institute (JGI-PGF)"/>
            <person name="Ivanova N."/>
            <person name="Daum C."/>
            <person name="Lang E."/>
            <person name="Abt B."/>
            <person name="Kopitz M."/>
            <person name="Saunders E."/>
            <person name="Lapidus A."/>
            <person name="Lucas S."/>
            <person name="Glavina Del Rio T."/>
            <person name="Nolan M."/>
            <person name="Tice H."/>
            <person name="Copeland A."/>
            <person name="Cheng J.F."/>
            <person name="Chen F."/>
            <person name="Bruce D."/>
            <person name="Goodwin L."/>
            <person name="Pitluck S."/>
            <person name="Mavromatis K."/>
            <person name="Pati A."/>
            <person name="Mikhailova N."/>
            <person name="Chen A."/>
            <person name="Palaniappan K."/>
            <person name="Land M."/>
            <person name="Hauser L."/>
            <person name="Chang Y.J."/>
            <person name="Jeffries C.D."/>
            <person name="Detter J.C."/>
            <person name="Brettin T."/>
            <person name="Rohde M."/>
            <person name="Goker M."/>
            <person name="Bristow J."/>
            <person name="Markowitz V."/>
            <person name="Eisen J.A."/>
            <person name="Hugenholtz P."/>
            <person name="Kyrpides N.C."/>
            <person name="Klenk H.P."/>
        </authorList>
    </citation>
    <scope>NUCLEOTIDE SEQUENCE [LARGE SCALE GENOMIC DNA]</scope>
    <source>
        <strain evidence="3">DSM 14365 / CIP 107738 / JCM 11303 / AJ 13395 / SMP-2</strain>
    </source>
</reference>
<gene>
    <name evidence="2" type="ordered locus">Hoch_3832</name>
</gene>
<accession>D0LZ69</accession>
<evidence type="ECO:0000313" key="2">
    <source>
        <dbReference type="EMBL" id="ACY16331.1"/>
    </source>
</evidence>
<protein>
    <recommendedName>
        <fullName evidence="4">RING-type E3 ubiquitin transferase</fullName>
    </recommendedName>
</protein>
<dbReference type="EMBL" id="CP001804">
    <property type="protein sequence ID" value="ACY16331.1"/>
    <property type="molecule type" value="Genomic_DNA"/>
</dbReference>
<organism evidence="2 3">
    <name type="scientific">Haliangium ochraceum (strain DSM 14365 / JCM 11303 / SMP-2)</name>
    <dbReference type="NCBI Taxonomy" id="502025"/>
    <lineage>
        <taxon>Bacteria</taxon>
        <taxon>Pseudomonadati</taxon>
        <taxon>Myxococcota</taxon>
        <taxon>Polyangia</taxon>
        <taxon>Haliangiales</taxon>
        <taxon>Kofleriaceae</taxon>
        <taxon>Haliangium</taxon>
    </lineage>
</organism>
<dbReference type="STRING" id="502025.Hoch_3832"/>
<sequence>MGIVDTVWRALGDRTRRATPIGDASGSGVITVRGRVVPRDLLSSPLTGAGCVYYRYSVERWRRSRVAGIGGDGFWELAEHDEAIVEFYVDDGSGRAIVSPAGAQVQANERRHSQAQRSGDGERARQILIEPGDEIAVTGECAEVADLFDDSRHYRSSAQRLMLHAPSGGLLRIELVRKHARR</sequence>
<feature type="region of interest" description="Disordered" evidence="1">
    <location>
        <begin position="101"/>
        <end position="122"/>
    </location>
</feature>